<keyword evidence="3" id="KW-1185">Reference proteome</keyword>
<dbReference type="EMBL" id="BAAAHQ010000037">
    <property type="protein sequence ID" value="GAA0944911.1"/>
    <property type="molecule type" value="Genomic_DNA"/>
</dbReference>
<dbReference type="InterPro" id="IPR049244">
    <property type="entry name" value="DUF6879"/>
</dbReference>
<dbReference type="Proteomes" id="UP001501578">
    <property type="component" value="Unassembled WGS sequence"/>
</dbReference>
<gene>
    <name evidence="2" type="ORF">GCM10009560_59410</name>
</gene>
<reference evidence="2 3" key="1">
    <citation type="journal article" date="2019" name="Int. J. Syst. Evol. Microbiol.">
        <title>The Global Catalogue of Microorganisms (GCM) 10K type strain sequencing project: providing services to taxonomists for standard genome sequencing and annotation.</title>
        <authorList>
            <consortium name="The Broad Institute Genomics Platform"/>
            <consortium name="The Broad Institute Genome Sequencing Center for Infectious Disease"/>
            <person name="Wu L."/>
            <person name="Ma J."/>
        </authorList>
    </citation>
    <scope>NUCLEOTIDE SEQUENCE [LARGE SCALE GENOMIC DNA]</scope>
    <source>
        <strain evidence="2 3">JCM 11136</strain>
    </source>
</reference>
<evidence type="ECO:0000313" key="2">
    <source>
        <dbReference type="EMBL" id="GAA0944911.1"/>
    </source>
</evidence>
<accession>A0ABN1QMM8</accession>
<organism evidence="2 3">
    <name type="scientific">Nonomuraea longicatena</name>
    <dbReference type="NCBI Taxonomy" id="83682"/>
    <lineage>
        <taxon>Bacteria</taxon>
        <taxon>Bacillati</taxon>
        <taxon>Actinomycetota</taxon>
        <taxon>Actinomycetes</taxon>
        <taxon>Streptosporangiales</taxon>
        <taxon>Streptosporangiaceae</taxon>
        <taxon>Nonomuraea</taxon>
    </lineage>
</organism>
<dbReference type="RefSeq" id="WP_343953421.1">
    <property type="nucleotide sequence ID" value="NZ_BAAAHQ010000037.1"/>
</dbReference>
<evidence type="ECO:0000259" key="1">
    <source>
        <dbReference type="Pfam" id="PF21806"/>
    </source>
</evidence>
<sequence length="178" mass="20577">MTRLISGREFLDLFDSFAGSAYRQEARDRYNSPDEHSAVESFRRGQPDTRYLHTRPWLESVRDKTGQGKVFQRVRIVTVPLKDYSRYALWSVQGNLAAGEDIRYLSRDQAVELGLPEHDSWLFDSARVAFLHFDHDDSLLGAELVTDPDVVARHRAWRDIAWRGAVDRDEFARLHDGA</sequence>
<dbReference type="Pfam" id="PF21806">
    <property type="entry name" value="DUF6879"/>
    <property type="match status" value="1"/>
</dbReference>
<proteinExistence type="predicted"/>
<evidence type="ECO:0000313" key="3">
    <source>
        <dbReference type="Proteomes" id="UP001501578"/>
    </source>
</evidence>
<name>A0ABN1QMM8_9ACTN</name>
<feature type="domain" description="DUF6879" evidence="1">
    <location>
        <begin position="9"/>
        <end position="172"/>
    </location>
</feature>
<comment type="caution">
    <text evidence="2">The sequence shown here is derived from an EMBL/GenBank/DDBJ whole genome shotgun (WGS) entry which is preliminary data.</text>
</comment>
<protein>
    <recommendedName>
        <fullName evidence="1">DUF6879 domain-containing protein</fullName>
    </recommendedName>
</protein>